<evidence type="ECO:0000256" key="9">
    <source>
        <dbReference type="SAM" id="MobiDB-lite"/>
    </source>
</evidence>
<dbReference type="PANTHER" id="PTHR31238">
    <property type="entry name" value="GERMIN-LIKE PROTEIN SUBFAMILY 3 MEMBER 3"/>
    <property type="match status" value="1"/>
</dbReference>
<organism evidence="11 12">
    <name type="scientific">Tanacetum coccineum</name>
    <dbReference type="NCBI Taxonomy" id="301880"/>
    <lineage>
        <taxon>Eukaryota</taxon>
        <taxon>Viridiplantae</taxon>
        <taxon>Streptophyta</taxon>
        <taxon>Embryophyta</taxon>
        <taxon>Tracheophyta</taxon>
        <taxon>Spermatophyta</taxon>
        <taxon>Magnoliopsida</taxon>
        <taxon>eudicotyledons</taxon>
        <taxon>Gunneridae</taxon>
        <taxon>Pentapetalae</taxon>
        <taxon>asterids</taxon>
        <taxon>campanulids</taxon>
        <taxon>Asterales</taxon>
        <taxon>Asteraceae</taxon>
        <taxon>Asteroideae</taxon>
        <taxon>Anthemideae</taxon>
        <taxon>Anthemidinae</taxon>
        <taxon>Tanacetum</taxon>
    </lineage>
</organism>
<keyword evidence="6 7" id="KW-0464">Manganese</keyword>
<evidence type="ECO:0000256" key="5">
    <source>
        <dbReference type="ARBA" id="ARBA00022723"/>
    </source>
</evidence>
<dbReference type="Pfam" id="PF00190">
    <property type="entry name" value="Cupin_1"/>
    <property type="match status" value="1"/>
</dbReference>
<reference evidence="11" key="2">
    <citation type="submission" date="2022-01" db="EMBL/GenBank/DDBJ databases">
        <authorList>
            <person name="Yamashiro T."/>
            <person name="Shiraishi A."/>
            <person name="Satake H."/>
            <person name="Nakayama K."/>
        </authorList>
    </citation>
    <scope>NUCLEOTIDE SEQUENCE</scope>
</reference>
<feature type="coiled-coil region" evidence="8">
    <location>
        <begin position="210"/>
        <end position="244"/>
    </location>
</feature>
<name>A0ABQ5DKR5_9ASTR</name>
<dbReference type="InterPro" id="IPR011051">
    <property type="entry name" value="RmlC_Cupin_sf"/>
</dbReference>
<keyword evidence="12" id="KW-1185">Reference proteome</keyword>
<keyword evidence="8" id="KW-0175">Coiled coil</keyword>
<comment type="caution">
    <text evidence="11">The sequence shown here is derived from an EMBL/GenBank/DDBJ whole genome shotgun (WGS) entry which is preliminary data.</text>
</comment>
<evidence type="ECO:0000256" key="3">
    <source>
        <dbReference type="ARBA" id="ARBA00022523"/>
    </source>
</evidence>
<dbReference type="InterPro" id="IPR014710">
    <property type="entry name" value="RmlC-like_jellyroll"/>
</dbReference>
<comment type="subcellular location">
    <subcellularLocation>
        <location evidence="1 7">Secreted</location>
        <location evidence="1 7">Extracellular space</location>
        <location evidence="1 7">Apoplast</location>
    </subcellularLocation>
</comment>
<feature type="domain" description="Cupin type-1" evidence="10">
    <location>
        <begin position="32"/>
        <end position="185"/>
    </location>
</feature>
<dbReference type="CDD" id="cd02241">
    <property type="entry name" value="cupin_OxOx"/>
    <property type="match status" value="1"/>
</dbReference>
<dbReference type="SUPFAM" id="SSF51182">
    <property type="entry name" value="RmlC-like cupins"/>
    <property type="match status" value="1"/>
</dbReference>
<evidence type="ECO:0000313" key="11">
    <source>
        <dbReference type="EMBL" id="GJT37679.1"/>
    </source>
</evidence>
<evidence type="ECO:0000256" key="4">
    <source>
        <dbReference type="ARBA" id="ARBA00022525"/>
    </source>
</evidence>
<evidence type="ECO:0000256" key="8">
    <source>
        <dbReference type="SAM" id="Coils"/>
    </source>
</evidence>
<keyword evidence="3 7" id="KW-0052">Apoplast</keyword>
<evidence type="ECO:0000313" key="12">
    <source>
        <dbReference type="Proteomes" id="UP001151760"/>
    </source>
</evidence>
<gene>
    <name evidence="11" type="ORF">Tco_0937544</name>
</gene>
<evidence type="ECO:0000256" key="2">
    <source>
        <dbReference type="ARBA" id="ARBA00007456"/>
    </source>
</evidence>
<dbReference type="EMBL" id="BQNB010015244">
    <property type="protein sequence ID" value="GJT37679.1"/>
    <property type="molecule type" value="Genomic_DNA"/>
</dbReference>
<keyword evidence="5 7" id="KW-0479">Metal-binding</keyword>
<sequence>MSSPGAPSTPSYSAGHSTPPSYSLGPSTPLSYSFGPSTPTNYSLGSSRNRECSNCKHLRGKISVLKETMEMHMHPEQHTVNSAALCHEVLNEMENFDLNVVGFVTSNTDNKLFTKRLEKGDVFVFPEGLIHFQQNVGNGYAVAIAALSSQNPGVITIANAVFGSNPNISDDILARAFQVDKKVIDEIQWVDCELPNEWYQKRMYLLHSNLRIVQNDLRVAQNVLRAAQDDLRAAQDELVQVNVEKGRVAFFNKVLMLLVVAMVLIKFM</sequence>
<evidence type="ECO:0000256" key="7">
    <source>
        <dbReference type="RuleBase" id="RU366015"/>
    </source>
</evidence>
<accession>A0ABQ5DKR5</accession>
<evidence type="ECO:0000256" key="6">
    <source>
        <dbReference type="ARBA" id="ARBA00023211"/>
    </source>
</evidence>
<evidence type="ECO:0000259" key="10">
    <source>
        <dbReference type="SMART" id="SM00835"/>
    </source>
</evidence>
<protein>
    <recommendedName>
        <fullName evidence="7">Germin-like protein</fullName>
    </recommendedName>
</protein>
<dbReference type="Gene3D" id="2.60.120.10">
    <property type="entry name" value="Jelly Rolls"/>
    <property type="match status" value="1"/>
</dbReference>
<dbReference type="InterPro" id="IPR006045">
    <property type="entry name" value="Cupin_1"/>
</dbReference>
<dbReference type="InterPro" id="IPR001929">
    <property type="entry name" value="Germin"/>
</dbReference>
<dbReference type="Proteomes" id="UP001151760">
    <property type="component" value="Unassembled WGS sequence"/>
</dbReference>
<dbReference type="PRINTS" id="PR00325">
    <property type="entry name" value="GERMIN"/>
</dbReference>
<feature type="region of interest" description="Disordered" evidence="9">
    <location>
        <begin position="1"/>
        <end position="24"/>
    </location>
</feature>
<proteinExistence type="inferred from homology"/>
<keyword evidence="4 7" id="KW-0964">Secreted</keyword>
<reference evidence="11" key="1">
    <citation type="journal article" date="2022" name="Int. J. Mol. Sci.">
        <title>Draft Genome of Tanacetum Coccineum: Genomic Comparison of Closely Related Tanacetum-Family Plants.</title>
        <authorList>
            <person name="Yamashiro T."/>
            <person name="Shiraishi A."/>
            <person name="Nakayama K."/>
            <person name="Satake H."/>
        </authorList>
    </citation>
    <scope>NUCLEOTIDE SEQUENCE</scope>
</reference>
<comment type="similarity">
    <text evidence="2 7">Belongs to the germin family.</text>
</comment>
<dbReference type="SMART" id="SM00835">
    <property type="entry name" value="Cupin_1"/>
    <property type="match status" value="1"/>
</dbReference>
<evidence type="ECO:0000256" key="1">
    <source>
        <dbReference type="ARBA" id="ARBA00004271"/>
    </source>
</evidence>